<evidence type="ECO:0000256" key="1">
    <source>
        <dbReference type="ARBA" id="ARBA00004604"/>
    </source>
</evidence>
<dbReference type="Proteomes" id="UP000265618">
    <property type="component" value="Unassembled WGS sequence"/>
</dbReference>
<keyword evidence="3 4" id="KW-0539">Nucleus</keyword>
<keyword evidence="7" id="KW-1185">Reference proteome</keyword>
<comment type="subcellular location">
    <subcellularLocation>
        <location evidence="1 4">Nucleus</location>
        <location evidence="1 4">Nucleolus</location>
    </subcellularLocation>
</comment>
<evidence type="ECO:0000313" key="7">
    <source>
        <dbReference type="Proteomes" id="UP000265618"/>
    </source>
</evidence>
<evidence type="ECO:0000313" key="6">
    <source>
        <dbReference type="EMBL" id="GCA64036.1"/>
    </source>
</evidence>
<dbReference type="OrthoDB" id="407658at2759"/>
<dbReference type="InterPro" id="IPR007109">
    <property type="entry name" value="Brix"/>
</dbReference>
<sequence length="222" mass="25382">MSEPRIATTQRGKRALKAKESQIFENAKNTLFLYGKQVNDIVKEAMVELFKLKRSCSTKLQRRNDISPFNDSESLEFLMEKNDCSLFVLGNHQKKRPHNLIFGRTFNGRVLDMCEYRLTGFQPSEFFERKAPMNLKPMIAFKGDFDSTPELVTSKSILSDLLRNQTHDQIAIESLRLLVTVTVVASKRTLDNGELEPPTIYIRPYIVESKGGCMCPYSCSTL</sequence>
<dbReference type="Pfam" id="PF04427">
    <property type="entry name" value="Brix"/>
    <property type="match status" value="1"/>
</dbReference>
<feature type="domain" description="Brix" evidence="5">
    <location>
        <begin position="28"/>
        <end position="222"/>
    </location>
</feature>
<comment type="similarity">
    <text evidence="2 4">Belongs to the RPF2 family.</text>
</comment>
<evidence type="ECO:0000259" key="5">
    <source>
        <dbReference type="PROSITE" id="PS50833"/>
    </source>
</evidence>
<evidence type="ECO:0000256" key="4">
    <source>
        <dbReference type="RuleBase" id="RU367086"/>
    </source>
</evidence>
<evidence type="ECO:0000256" key="2">
    <source>
        <dbReference type="ARBA" id="ARBA00010782"/>
    </source>
</evidence>
<name>A0A391NVJ7_9EUKA</name>
<dbReference type="PROSITE" id="PS50833">
    <property type="entry name" value="BRIX"/>
    <property type="match status" value="1"/>
</dbReference>
<dbReference type="GO" id="GO:0000463">
    <property type="term" value="P:maturation of LSU-rRNA from tricistronic rRNA transcript (SSU-rRNA, 5.8S rRNA, LSU-rRNA)"/>
    <property type="evidence" value="ECO:0007669"/>
    <property type="project" value="TreeGrafter"/>
</dbReference>
<comment type="caution">
    <text evidence="6">The sequence shown here is derived from an EMBL/GenBank/DDBJ whole genome shotgun (WGS) entry which is preliminary data.</text>
</comment>
<evidence type="ECO:0000256" key="3">
    <source>
        <dbReference type="ARBA" id="ARBA00023242"/>
    </source>
</evidence>
<proteinExistence type="inferred from homology"/>
<dbReference type="InterPro" id="IPR039770">
    <property type="entry name" value="Rpf2"/>
</dbReference>
<dbReference type="GO" id="GO:0005730">
    <property type="term" value="C:nucleolus"/>
    <property type="evidence" value="ECO:0007669"/>
    <property type="project" value="UniProtKB-SubCell"/>
</dbReference>
<dbReference type="GO" id="GO:0019843">
    <property type="term" value="F:rRNA binding"/>
    <property type="evidence" value="ECO:0007669"/>
    <property type="project" value="UniProtKB-UniRule"/>
</dbReference>
<dbReference type="PANTHER" id="PTHR12728">
    <property type="entry name" value="BRIX DOMAIN CONTAINING PROTEIN"/>
    <property type="match status" value="1"/>
</dbReference>
<gene>
    <name evidence="6" type="ORF">KIPB_012936</name>
</gene>
<protein>
    <recommendedName>
        <fullName evidence="4">Ribosome production factor 2 homolog</fullName>
    </recommendedName>
    <alternativeName>
        <fullName evidence="4">Ribosome biogenesis protein RPF2 homolog</fullName>
    </alternativeName>
</protein>
<reference evidence="6 7" key="1">
    <citation type="journal article" date="2018" name="PLoS ONE">
        <title>The draft genome of Kipferlia bialata reveals reductive genome evolution in fornicate parasites.</title>
        <authorList>
            <person name="Tanifuji G."/>
            <person name="Takabayashi S."/>
            <person name="Kume K."/>
            <person name="Takagi M."/>
            <person name="Nakayama T."/>
            <person name="Kamikawa R."/>
            <person name="Inagaki Y."/>
            <person name="Hashimoto T."/>
        </authorList>
    </citation>
    <scope>NUCLEOTIDE SEQUENCE [LARGE SCALE GENOMIC DNA]</scope>
    <source>
        <strain evidence="6">NY0173</strain>
    </source>
</reference>
<dbReference type="AlphaFoldDB" id="A0A391NVJ7"/>
<dbReference type="EMBL" id="BDIP01005917">
    <property type="protein sequence ID" value="GCA64036.1"/>
    <property type="molecule type" value="Genomic_DNA"/>
</dbReference>
<organism evidence="6 7">
    <name type="scientific">Kipferlia bialata</name>
    <dbReference type="NCBI Taxonomy" id="797122"/>
    <lineage>
        <taxon>Eukaryota</taxon>
        <taxon>Metamonada</taxon>
        <taxon>Carpediemonas-like organisms</taxon>
        <taxon>Kipferlia</taxon>
    </lineage>
</organism>
<dbReference type="SMART" id="SM00879">
    <property type="entry name" value="Brix"/>
    <property type="match status" value="1"/>
</dbReference>
<accession>A0A391NVJ7</accession>
<dbReference type="PANTHER" id="PTHR12728:SF0">
    <property type="entry name" value="RIBOSOME PRODUCTION FACTOR 2 HOMOLOG"/>
    <property type="match status" value="1"/>
</dbReference>
<dbReference type="GO" id="GO:0000027">
    <property type="term" value="P:ribosomal large subunit assembly"/>
    <property type="evidence" value="ECO:0007669"/>
    <property type="project" value="InterPro"/>
</dbReference>